<dbReference type="Proteomes" id="UP000234474">
    <property type="component" value="Unassembled WGS sequence"/>
</dbReference>
<protein>
    <submittedName>
        <fullName evidence="2">Uncharacterized protein</fullName>
    </submittedName>
</protein>
<dbReference type="EMBL" id="MSZS01000003">
    <property type="protein sequence ID" value="PKX95852.1"/>
    <property type="molecule type" value="Genomic_DNA"/>
</dbReference>
<dbReference type="RefSeq" id="XP_024684447.1">
    <property type="nucleotide sequence ID" value="XM_024821150.1"/>
</dbReference>
<evidence type="ECO:0000313" key="2">
    <source>
        <dbReference type="EMBL" id="PKX95852.1"/>
    </source>
</evidence>
<gene>
    <name evidence="2" type="ORF">P174DRAFT_147239</name>
</gene>
<keyword evidence="1" id="KW-1133">Transmembrane helix</keyword>
<feature type="transmembrane region" description="Helical" evidence="1">
    <location>
        <begin position="56"/>
        <end position="75"/>
    </location>
</feature>
<dbReference type="GeneID" id="36528476"/>
<sequence>MVINSSDRCIYARAVSVHMPHGTWLQSIHSHMMNNFIYDRAVYISFLGYYSMNCRYAMLSIAAAPSNIFVPYLFLMGWCTLALRSSSGYQVIFPFPYLPTRFPKRCTIFIS</sequence>
<keyword evidence="1" id="KW-0472">Membrane</keyword>
<evidence type="ECO:0000256" key="1">
    <source>
        <dbReference type="SAM" id="Phobius"/>
    </source>
</evidence>
<proteinExistence type="predicted"/>
<dbReference type="VEuPathDB" id="FungiDB:P174DRAFT_147239"/>
<organism evidence="2 3">
    <name type="scientific">Aspergillus novofumigatus (strain IBT 16806)</name>
    <dbReference type="NCBI Taxonomy" id="1392255"/>
    <lineage>
        <taxon>Eukaryota</taxon>
        <taxon>Fungi</taxon>
        <taxon>Dikarya</taxon>
        <taxon>Ascomycota</taxon>
        <taxon>Pezizomycotina</taxon>
        <taxon>Eurotiomycetes</taxon>
        <taxon>Eurotiomycetidae</taxon>
        <taxon>Eurotiales</taxon>
        <taxon>Aspergillaceae</taxon>
        <taxon>Aspergillus</taxon>
        <taxon>Aspergillus subgen. Fumigati</taxon>
    </lineage>
</organism>
<accession>A0A2I1CDZ6</accession>
<evidence type="ECO:0000313" key="3">
    <source>
        <dbReference type="Proteomes" id="UP000234474"/>
    </source>
</evidence>
<keyword evidence="1" id="KW-0812">Transmembrane</keyword>
<reference evidence="3" key="1">
    <citation type="journal article" date="2018" name="Proc. Natl. Acad. Sci. U.S.A.">
        <title>Linking secondary metabolites to gene clusters through genome sequencing of six diverse Aspergillus species.</title>
        <authorList>
            <person name="Kaerboelling I."/>
            <person name="Vesth T.C."/>
            <person name="Frisvad J.C."/>
            <person name="Nybo J.L."/>
            <person name="Theobald S."/>
            <person name="Kuo A."/>
            <person name="Bowyer P."/>
            <person name="Matsuda Y."/>
            <person name="Mondo S."/>
            <person name="Lyhne E.K."/>
            <person name="Kogle M.E."/>
            <person name="Clum A."/>
            <person name="Lipzen A."/>
            <person name="Salamov A."/>
            <person name="Ngan C.Y."/>
            <person name="Daum C."/>
            <person name="Chiniquy J."/>
            <person name="Barry K."/>
            <person name="LaButti K."/>
            <person name="Haridas S."/>
            <person name="Simmons B.A."/>
            <person name="Magnuson J.K."/>
            <person name="Mortensen U.H."/>
            <person name="Larsen T.O."/>
            <person name="Grigoriev I.V."/>
            <person name="Baker S.E."/>
            <person name="Andersen M.R."/>
        </authorList>
    </citation>
    <scope>NUCLEOTIDE SEQUENCE [LARGE SCALE GENOMIC DNA]</scope>
    <source>
        <strain evidence="3">IBT 16806</strain>
    </source>
</reference>
<dbReference type="AlphaFoldDB" id="A0A2I1CDZ6"/>
<comment type="caution">
    <text evidence="2">The sequence shown here is derived from an EMBL/GenBank/DDBJ whole genome shotgun (WGS) entry which is preliminary data.</text>
</comment>
<name>A0A2I1CDZ6_ASPN1</name>
<keyword evidence="3" id="KW-1185">Reference proteome</keyword>